<evidence type="ECO:0000313" key="2">
    <source>
        <dbReference type="Proteomes" id="UP000008177"/>
    </source>
</evidence>
<dbReference type="HOGENOM" id="CLU_3013932_0_0_1"/>
<dbReference type="EMBL" id="FQ790292">
    <property type="protein sequence ID" value="CCD48237.1"/>
    <property type="molecule type" value="Genomic_DNA"/>
</dbReference>
<dbReference type="AlphaFoldDB" id="G2Y6I5"/>
<organism evidence="1 2">
    <name type="scientific">Botryotinia fuckeliana (strain T4)</name>
    <name type="common">Noble rot fungus</name>
    <name type="synonym">Botrytis cinerea</name>
    <dbReference type="NCBI Taxonomy" id="999810"/>
    <lineage>
        <taxon>Eukaryota</taxon>
        <taxon>Fungi</taxon>
        <taxon>Dikarya</taxon>
        <taxon>Ascomycota</taxon>
        <taxon>Pezizomycotina</taxon>
        <taxon>Leotiomycetes</taxon>
        <taxon>Helotiales</taxon>
        <taxon>Sclerotiniaceae</taxon>
        <taxon>Botrytis</taxon>
    </lineage>
</organism>
<name>G2Y6I5_BOTF4</name>
<dbReference type="InParanoid" id="G2Y6I5"/>
<dbReference type="Proteomes" id="UP000008177">
    <property type="component" value="Unplaced contigs"/>
</dbReference>
<sequence length="56" mass="6140">MASPPPVWVSGVQSPLALTEPPAPAIISAPCPPHVNKDPFSTTFLRVLRILHHDFW</sequence>
<proteinExistence type="predicted"/>
<accession>G2Y6I5</accession>
<evidence type="ECO:0000313" key="1">
    <source>
        <dbReference type="EMBL" id="CCD48237.1"/>
    </source>
</evidence>
<reference evidence="2" key="1">
    <citation type="journal article" date="2011" name="PLoS Genet.">
        <title>Genomic analysis of the necrotrophic fungal pathogens Sclerotinia sclerotiorum and Botrytis cinerea.</title>
        <authorList>
            <person name="Amselem J."/>
            <person name="Cuomo C.A."/>
            <person name="van Kan J.A."/>
            <person name="Viaud M."/>
            <person name="Benito E.P."/>
            <person name="Couloux A."/>
            <person name="Coutinho P.M."/>
            <person name="de Vries R.P."/>
            <person name="Dyer P.S."/>
            <person name="Fillinger S."/>
            <person name="Fournier E."/>
            <person name="Gout L."/>
            <person name="Hahn M."/>
            <person name="Kohn L."/>
            <person name="Lapalu N."/>
            <person name="Plummer K.M."/>
            <person name="Pradier J.M."/>
            <person name="Quevillon E."/>
            <person name="Sharon A."/>
            <person name="Simon A."/>
            <person name="ten Have A."/>
            <person name="Tudzynski B."/>
            <person name="Tudzynski P."/>
            <person name="Wincker P."/>
            <person name="Andrew M."/>
            <person name="Anthouard V."/>
            <person name="Beever R.E."/>
            <person name="Beffa R."/>
            <person name="Benoit I."/>
            <person name="Bouzid O."/>
            <person name="Brault B."/>
            <person name="Chen Z."/>
            <person name="Choquer M."/>
            <person name="Collemare J."/>
            <person name="Cotton P."/>
            <person name="Danchin E.G."/>
            <person name="Da Silva C."/>
            <person name="Gautier A."/>
            <person name="Giraud C."/>
            <person name="Giraud T."/>
            <person name="Gonzalez C."/>
            <person name="Grossetete S."/>
            <person name="Guldener U."/>
            <person name="Henrissat B."/>
            <person name="Howlett B.J."/>
            <person name="Kodira C."/>
            <person name="Kretschmer M."/>
            <person name="Lappartient A."/>
            <person name="Leroch M."/>
            <person name="Levis C."/>
            <person name="Mauceli E."/>
            <person name="Neuveglise C."/>
            <person name="Oeser B."/>
            <person name="Pearson M."/>
            <person name="Poulain J."/>
            <person name="Poussereau N."/>
            <person name="Quesneville H."/>
            <person name="Rascle C."/>
            <person name="Schumacher J."/>
            <person name="Segurens B."/>
            <person name="Sexton A."/>
            <person name="Silva E."/>
            <person name="Sirven C."/>
            <person name="Soanes D.M."/>
            <person name="Talbot N.J."/>
            <person name="Templeton M."/>
            <person name="Yandava C."/>
            <person name="Yarden O."/>
            <person name="Zeng Q."/>
            <person name="Rollins J.A."/>
            <person name="Lebrun M.H."/>
            <person name="Dickman M."/>
        </authorList>
    </citation>
    <scope>NUCLEOTIDE SEQUENCE [LARGE SCALE GENOMIC DNA]</scope>
    <source>
        <strain evidence="2">T4</strain>
    </source>
</reference>
<gene>
    <name evidence="1" type="ORF">BofuT4_uP035300.1</name>
</gene>
<protein>
    <submittedName>
        <fullName evidence="1">Uncharacterized protein</fullName>
    </submittedName>
</protein>